<protein>
    <submittedName>
        <fullName evidence="1">Uncharacterized protein</fullName>
    </submittedName>
</protein>
<sequence length="74" mass="8922">MNDLLITHDISQRDYDHKGLHTMSINEELVRIRIHEAQRYAEEQRLAHRLSAVQRWRRLSSWAARRAARFDRGL</sequence>
<dbReference type="EMBL" id="VOBR01000023">
    <property type="protein sequence ID" value="TWP47931.1"/>
    <property type="molecule type" value="Genomic_DNA"/>
</dbReference>
<gene>
    <name evidence="1" type="ORF">FKR81_30090</name>
</gene>
<reference evidence="1 2" key="1">
    <citation type="submission" date="2019-07" db="EMBL/GenBank/DDBJ databases">
        <title>Lentzea xizangensis sp. nov., isolated from Qinghai-Tibetan Plateau Soils.</title>
        <authorList>
            <person name="Huang J."/>
        </authorList>
    </citation>
    <scope>NUCLEOTIDE SEQUENCE [LARGE SCALE GENOMIC DNA]</scope>
    <source>
        <strain evidence="1 2">FXJ1.1311</strain>
    </source>
</reference>
<keyword evidence="2" id="KW-1185">Reference proteome</keyword>
<comment type="caution">
    <text evidence="1">The sequence shown here is derived from an EMBL/GenBank/DDBJ whole genome shotgun (WGS) entry which is preliminary data.</text>
</comment>
<dbReference type="Proteomes" id="UP000316639">
    <property type="component" value="Unassembled WGS sequence"/>
</dbReference>
<proteinExistence type="predicted"/>
<evidence type="ECO:0000313" key="1">
    <source>
        <dbReference type="EMBL" id="TWP47931.1"/>
    </source>
</evidence>
<accession>A0A563ELX7</accession>
<organism evidence="1 2">
    <name type="scientific">Lentzea tibetensis</name>
    <dbReference type="NCBI Taxonomy" id="2591470"/>
    <lineage>
        <taxon>Bacteria</taxon>
        <taxon>Bacillati</taxon>
        <taxon>Actinomycetota</taxon>
        <taxon>Actinomycetes</taxon>
        <taxon>Pseudonocardiales</taxon>
        <taxon>Pseudonocardiaceae</taxon>
        <taxon>Lentzea</taxon>
    </lineage>
</organism>
<dbReference type="AlphaFoldDB" id="A0A563ELX7"/>
<name>A0A563ELX7_9PSEU</name>
<dbReference type="RefSeq" id="WP_146356976.1">
    <property type="nucleotide sequence ID" value="NZ_VOBR01000023.1"/>
</dbReference>
<evidence type="ECO:0000313" key="2">
    <source>
        <dbReference type="Proteomes" id="UP000316639"/>
    </source>
</evidence>